<reference evidence="1" key="1">
    <citation type="submission" date="2014-11" db="EMBL/GenBank/DDBJ databases">
        <authorList>
            <person name="Amaro Gonzalez C."/>
        </authorList>
    </citation>
    <scope>NUCLEOTIDE SEQUENCE</scope>
</reference>
<evidence type="ECO:0000313" key="1">
    <source>
        <dbReference type="EMBL" id="JAH49140.1"/>
    </source>
</evidence>
<name>A0A0E9T8E1_ANGAN</name>
<dbReference type="AlphaFoldDB" id="A0A0E9T8E1"/>
<accession>A0A0E9T8E1</accession>
<proteinExistence type="predicted"/>
<sequence>MMYSLYARQIPPGAVSLIHSLASHYDCKLSK</sequence>
<organism evidence="1">
    <name type="scientific">Anguilla anguilla</name>
    <name type="common">European freshwater eel</name>
    <name type="synonym">Muraena anguilla</name>
    <dbReference type="NCBI Taxonomy" id="7936"/>
    <lineage>
        <taxon>Eukaryota</taxon>
        <taxon>Metazoa</taxon>
        <taxon>Chordata</taxon>
        <taxon>Craniata</taxon>
        <taxon>Vertebrata</taxon>
        <taxon>Euteleostomi</taxon>
        <taxon>Actinopterygii</taxon>
        <taxon>Neopterygii</taxon>
        <taxon>Teleostei</taxon>
        <taxon>Anguilliformes</taxon>
        <taxon>Anguillidae</taxon>
        <taxon>Anguilla</taxon>
    </lineage>
</organism>
<protein>
    <submittedName>
        <fullName evidence="1">Uncharacterized protein</fullName>
    </submittedName>
</protein>
<dbReference type="EMBL" id="GBXM01059437">
    <property type="protein sequence ID" value="JAH49140.1"/>
    <property type="molecule type" value="Transcribed_RNA"/>
</dbReference>
<reference evidence="1" key="2">
    <citation type="journal article" date="2015" name="Fish Shellfish Immunol.">
        <title>Early steps in the European eel (Anguilla anguilla)-Vibrio vulnificus interaction in the gills: Role of the RtxA13 toxin.</title>
        <authorList>
            <person name="Callol A."/>
            <person name="Pajuelo D."/>
            <person name="Ebbesson L."/>
            <person name="Teles M."/>
            <person name="MacKenzie S."/>
            <person name="Amaro C."/>
        </authorList>
    </citation>
    <scope>NUCLEOTIDE SEQUENCE</scope>
</reference>